<evidence type="ECO:0000313" key="3">
    <source>
        <dbReference type="Proteomes" id="UP000015104"/>
    </source>
</evidence>
<feature type="region of interest" description="Disordered" evidence="1">
    <location>
        <begin position="288"/>
        <end position="320"/>
    </location>
</feature>
<name>T1JY44_TETUR</name>
<organism evidence="2 3">
    <name type="scientific">Tetranychus urticae</name>
    <name type="common">Two-spotted spider mite</name>
    <dbReference type="NCBI Taxonomy" id="32264"/>
    <lineage>
        <taxon>Eukaryota</taxon>
        <taxon>Metazoa</taxon>
        <taxon>Ecdysozoa</taxon>
        <taxon>Arthropoda</taxon>
        <taxon>Chelicerata</taxon>
        <taxon>Arachnida</taxon>
        <taxon>Acari</taxon>
        <taxon>Acariformes</taxon>
        <taxon>Trombidiformes</taxon>
        <taxon>Prostigmata</taxon>
        <taxon>Eleutherengona</taxon>
        <taxon>Raphignathae</taxon>
        <taxon>Tetranychoidea</taxon>
        <taxon>Tetranychidae</taxon>
        <taxon>Tetranychus</taxon>
    </lineage>
</organism>
<reference evidence="3" key="1">
    <citation type="submission" date="2011-08" db="EMBL/GenBank/DDBJ databases">
        <authorList>
            <person name="Rombauts S."/>
        </authorList>
    </citation>
    <scope>NUCLEOTIDE SEQUENCE</scope>
    <source>
        <strain evidence="3">London</strain>
    </source>
</reference>
<dbReference type="AlphaFoldDB" id="T1JY44"/>
<reference evidence="2" key="2">
    <citation type="submission" date="2015-06" db="UniProtKB">
        <authorList>
            <consortium name="EnsemblMetazoa"/>
        </authorList>
    </citation>
    <scope>IDENTIFICATION</scope>
</reference>
<protein>
    <submittedName>
        <fullName evidence="2">Uncharacterized protein</fullName>
    </submittedName>
</protein>
<accession>T1JY44</accession>
<dbReference type="EnsemblMetazoa" id="tetur02g14300.1">
    <property type="protein sequence ID" value="tetur02g14300.1"/>
    <property type="gene ID" value="tetur02g14300"/>
</dbReference>
<evidence type="ECO:0000313" key="2">
    <source>
        <dbReference type="EnsemblMetazoa" id="tetur02g14300.1"/>
    </source>
</evidence>
<dbReference type="Proteomes" id="UP000015104">
    <property type="component" value="Unassembled WGS sequence"/>
</dbReference>
<proteinExistence type="predicted"/>
<dbReference type="EMBL" id="CAEY01000842">
    <property type="status" value="NOT_ANNOTATED_CDS"/>
    <property type="molecule type" value="Genomic_DNA"/>
</dbReference>
<evidence type="ECO:0000256" key="1">
    <source>
        <dbReference type="SAM" id="MobiDB-lite"/>
    </source>
</evidence>
<sequence>MMPDRSQEQSSFICFYGSFQSAKKFGLFASQFFSEDLDEQICDPILTPEIQITTISSSQDSEISENLTQSQAENILEKLEQIKDLVDNVKASLTKNKRKKTKKTQDQGAKRKKVPGQQVLENYGYFRKQSIRKPIIPSKTEEPITHQRLRERFNVSLFHCRQDLEWTSNIKKFTIEGIQSDIMEGIRNHLIRGNALPGYFVRKVARLMFGDKRLMETKILDPEKKFGGVKRKNRMKVFSDKEEKNLLLILSQIDKELFESKDGWHILVRNPINQLGLDLRGGKVKIQDESEPVAGPSAINLDQNEQDLDENDYVIEDDSG</sequence>
<keyword evidence="3" id="KW-1185">Reference proteome</keyword>
<feature type="region of interest" description="Disordered" evidence="1">
    <location>
        <begin position="94"/>
        <end position="113"/>
    </location>
</feature>
<dbReference type="HOGENOM" id="CLU_869669_0_0_1"/>
<feature type="compositionally biased region" description="Acidic residues" evidence="1">
    <location>
        <begin position="304"/>
        <end position="320"/>
    </location>
</feature>